<feature type="compositionally biased region" description="Polar residues" evidence="2">
    <location>
        <begin position="349"/>
        <end position="367"/>
    </location>
</feature>
<feature type="compositionally biased region" description="Acidic residues" evidence="2">
    <location>
        <begin position="299"/>
        <end position="317"/>
    </location>
</feature>
<evidence type="ECO:0000313" key="5">
    <source>
        <dbReference type="Proteomes" id="UP000823388"/>
    </source>
</evidence>
<organism evidence="4 5">
    <name type="scientific">Panicum virgatum</name>
    <name type="common">Blackwell switchgrass</name>
    <dbReference type="NCBI Taxonomy" id="38727"/>
    <lineage>
        <taxon>Eukaryota</taxon>
        <taxon>Viridiplantae</taxon>
        <taxon>Streptophyta</taxon>
        <taxon>Embryophyta</taxon>
        <taxon>Tracheophyta</taxon>
        <taxon>Spermatophyta</taxon>
        <taxon>Magnoliopsida</taxon>
        <taxon>Liliopsida</taxon>
        <taxon>Poales</taxon>
        <taxon>Poaceae</taxon>
        <taxon>PACMAD clade</taxon>
        <taxon>Panicoideae</taxon>
        <taxon>Panicodae</taxon>
        <taxon>Paniceae</taxon>
        <taxon>Panicinae</taxon>
        <taxon>Panicum</taxon>
        <taxon>Panicum sect. Hiantes</taxon>
    </lineage>
</organism>
<evidence type="ECO:0000256" key="1">
    <source>
        <dbReference type="SAM" id="Coils"/>
    </source>
</evidence>
<dbReference type="Pfam" id="PF10358">
    <property type="entry name" value="NT-C2"/>
    <property type="match status" value="1"/>
</dbReference>
<proteinExistence type="predicted"/>
<dbReference type="PROSITE" id="PS51840">
    <property type="entry name" value="C2_NT"/>
    <property type="match status" value="1"/>
</dbReference>
<evidence type="ECO:0000259" key="3">
    <source>
        <dbReference type="PROSITE" id="PS51840"/>
    </source>
</evidence>
<keyword evidence="5" id="KW-1185">Reference proteome</keyword>
<feature type="region of interest" description="Disordered" evidence="2">
    <location>
        <begin position="265"/>
        <end position="411"/>
    </location>
</feature>
<dbReference type="InterPro" id="IPR019448">
    <property type="entry name" value="NT-C2"/>
</dbReference>
<sequence length="1019" mass="112295">MRGLGEKVEAILFFTSTREYIYFTLLRVTMPSLLLEAEEDGRLLVSSALFTSPTDTPDCASTNALAHRPNHSQLERSSPADASLPSIFPGSSHCVRVGLPLLDSAMVLGLRTKTRKDSAFHVDFSILIQEISPWPPSESLKSLRSAVLFWENGERNSGKTSTVAPSIGSGSASGKIEFNEFITLQAVFQKEGSSKSGKWQKNLLELNLYEPRRDKLKGQHLGTATLDLAEHAMFHEDSSVPVPLNSRRSFKSNAQPMVYLRIQPLDGDNSSVSSRDALSKEASVDKDSKEFMSATMSEEYTEDTEFASFTDDDEEEVPYPHRSGGTVPTGSNRSQESLKGKDINLVGNEGTSSSYDSLREVASSSTKVRSEEVAKYPTQVQKANGHPGNLSLSSDLPREQNPSLPPHNAFRSGRKMSFAYGMAESNQRHFGDRTYSTLTTDRARNMRFSMRVPDVNGSVTNKKVDPQKEEVKEVDSQDVAIAHENTANAEDGLQVQEPIRISNNRNDSKVRELELKVELLEAELREVAAAEIGLYSIIAEHGSSVNKVHTPARRLSRHFVHALKNFSRDKMGSAARSATSGLVLAAKACGYDIARLSFWLSNCVVLRGIVTETSKQSGTANGINSAGYSSKTTCRKNSASMWESLNRKKGKLVSPEFDNWEDVDTFIAAIKKIESWIFSRIVETLWWQTFTPHMQSAYITSDLKTSSNAKRSYGRITVVGDQQQATISMDIWNKAFKEASERLCPVRAAGHECGCLPMLAKLVMEQCIARLDVAMFNAILRESDDEIPTDPMSDPITDPKVLPIPSGKFSFGAGVQLKNAIGSWSRSLTDLFGMDMDDYPEVENADGENGFAESRKPFYLLNALSDLLMLPKDVLMDTSTRKELCPTFSSAIIKNILLGFAPDEFCPDPIQDSLLEALELEDHLEGNKGIHSIPCGASPILYTPPASGAILSVIGDPRKSGSAILRKSNTSDDELDELSSPLTFISNTSSNPLAKLKRISNSSTARYRLLHEVWKLDDQ</sequence>
<feature type="domain" description="C2 NT-type" evidence="3">
    <location>
        <begin position="112"/>
        <end position="264"/>
    </location>
</feature>
<name>A0A8T0TZH9_PANVG</name>
<dbReference type="Proteomes" id="UP000823388">
    <property type="component" value="Chromosome 3N"/>
</dbReference>
<evidence type="ECO:0000256" key="2">
    <source>
        <dbReference type="SAM" id="MobiDB-lite"/>
    </source>
</evidence>
<dbReference type="EMBL" id="CM029042">
    <property type="protein sequence ID" value="KAG2615477.1"/>
    <property type="molecule type" value="Genomic_DNA"/>
</dbReference>
<keyword evidence="1" id="KW-0175">Coiled coil</keyword>
<dbReference type="InterPro" id="IPR021827">
    <property type="entry name" value="Nup186/Nup192/Nup205"/>
</dbReference>
<evidence type="ECO:0000313" key="4">
    <source>
        <dbReference type="EMBL" id="KAG2615477.1"/>
    </source>
</evidence>
<accession>A0A8T0TZH9</accession>
<feature type="compositionally biased region" description="Basic and acidic residues" evidence="2">
    <location>
        <begin position="277"/>
        <end position="290"/>
    </location>
</feature>
<dbReference type="AlphaFoldDB" id="A0A8T0TZH9"/>
<reference evidence="4" key="1">
    <citation type="submission" date="2020-05" db="EMBL/GenBank/DDBJ databases">
        <title>WGS assembly of Panicum virgatum.</title>
        <authorList>
            <person name="Lovell J.T."/>
            <person name="Jenkins J."/>
            <person name="Shu S."/>
            <person name="Juenger T.E."/>
            <person name="Schmutz J."/>
        </authorList>
    </citation>
    <scope>NUCLEOTIDE SEQUENCE</scope>
    <source>
        <strain evidence="4">AP13</strain>
    </source>
</reference>
<feature type="coiled-coil region" evidence="1">
    <location>
        <begin position="503"/>
        <end position="530"/>
    </location>
</feature>
<comment type="caution">
    <text evidence="4">The sequence shown here is derived from an EMBL/GenBank/DDBJ whole genome shotgun (WGS) entry which is preliminary data.</text>
</comment>
<dbReference type="PANTHER" id="PTHR31344">
    <property type="entry name" value="NUCLEAR PORE COMPLEX PROTEIN NUP205"/>
    <property type="match status" value="1"/>
</dbReference>
<protein>
    <recommendedName>
        <fullName evidence="3">C2 NT-type domain-containing protein</fullName>
    </recommendedName>
</protein>
<dbReference type="PANTHER" id="PTHR31344:SF15">
    <property type="entry name" value="EEIG1_EHBP1 PROTEIN AMINO-TERMINAL DOMAIN PROTEIN"/>
    <property type="match status" value="1"/>
</dbReference>
<gene>
    <name evidence="4" type="ORF">PVAP13_3NG056600</name>
</gene>
<feature type="compositionally biased region" description="Polar residues" evidence="2">
    <location>
        <begin position="326"/>
        <end position="335"/>
    </location>
</feature>
<dbReference type="GO" id="GO:0005643">
    <property type="term" value="C:nuclear pore"/>
    <property type="evidence" value="ECO:0007669"/>
    <property type="project" value="InterPro"/>
</dbReference>